<evidence type="ECO:0000313" key="4">
    <source>
        <dbReference type="Proteomes" id="UP001498398"/>
    </source>
</evidence>
<dbReference type="Proteomes" id="UP001498398">
    <property type="component" value="Unassembled WGS sequence"/>
</dbReference>
<name>A0ABR1J8K0_9AGAR</name>
<gene>
    <name evidence="3" type="ORF">VKT23_011552</name>
</gene>
<evidence type="ECO:0000259" key="2">
    <source>
        <dbReference type="Pfam" id="PF12200"/>
    </source>
</evidence>
<evidence type="ECO:0000256" key="1">
    <source>
        <dbReference type="SAM" id="MobiDB-lite"/>
    </source>
</evidence>
<dbReference type="EMBL" id="JBANRG010000025">
    <property type="protein sequence ID" value="KAK7454041.1"/>
    <property type="molecule type" value="Genomic_DNA"/>
</dbReference>
<protein>
    <recommendedName>
        <fullName evidence="2">DUF3597 domain-containing protein</fullName>
    </recommendedName>
</protein>
<evidence type="ECO:0000313" key="3">
    <source>
        <dbReference type="EMBL" id="KAK7454041.1"/>
    </source>
</evidence>
<dbReference type="Pfam" id="PF12200">
    <property type="entry name" value="DUF3597"/>
    <property type="match status" value="1"/>
</dbReference>
<keyword evidence="4" id="KW-1185">Reference proteome</keyword>
<feature type="domain" description="DUF3597" evidence="2">
    <location>
        <begin position="48"/>
        <end position="142"/>
    </location>
</feature>
<feature type="region of interest" description="Disordered" evidence="1">
    <location>
        <begin position="45"/>
        <end position="65"/>
    </location>
</feature>
<proteinExistence type="predicted"/>
<feature type="compositionally biased region" description="Low complexity" evidence="1">
    <location>
        <begin position="50"/>
        <end position="65"/>
    </location>
</feature>
<dbReference type="InterPro" id="IPR022016">
    <property type="entry name" value="DUF3597"/>
</dbReference>
<accession>A0ABR1J8K0</accession>
<dbReference type="SUPFAM" id="SSF158634">
    <property type="entry name" value="RPA2825-like"/>
    <property type="match status" value="1"/>
</dbReference>
<sequence length="156" mass="17224">MQLLSDANNNSVQGSTFNDVHGNQINITHVVTVVSNGQEVGKTTQVEHIPLPSDTDPSDNSTTSTTTELKVKVSAMLDEAVARRSQKLEWRTSIVDLLKVCNMDSSYSARKKMALDLCWDGDMNDSYSMNVWLHKKMMAQLMGKVEGGSSKIAWCV</sequence>
<reference evidence="3 4" key="1">
    <citation type="submission" date="2024-01" db="EMBL/GenBank/DDBJ databases">
        <title>A draft genome for the cacao thread blight pathogen Marasmiellus scandens.</title>
        <authorList>
            <person name="Baruah I.K."/>
            <person name="Leung J."/>
            <person name="Bukari Y."/>
            <person name="Amoako-Attah I."/>
            <person name="Meinhardt L.W."/>
            <person name="Bailey B.A."/>
            <person name="Cohen S.P."/>
        </authorList>
    </citation>
    <scope>NUCLEOTIDE SEQUENCE [LARGE SCALE GENOMIC DNA]</scope>
    <source>
        <strain evidence="3 4">GH-19</strain>
    </source>
</reference>
<comment type="caution">
    <text evidence="3">The sequence shown here is derived from an EMBL/GenBank/DDBJ whole genome shotgun (WGS) entry which is preliminary data.</text>
</comment>
<organism evidence="3 4">
    <name type="scientific">Marasmiellus scandens</name>
    <dbReference type="NCBI Taxonomy" id="2682957"/>
    <lineage>
        <taxon>Eukaryota</taxon>
        <taxon>Fungi</taxon>
        <taxon>Dikarya</taxon>
        <taxon>Basidiomycota</taxon>
        <taxon>Agaricomycotina</taxon>
        <taxon>Agaricomycetes</taxon>
        <taxon>Agaricomycetidae</taxon>
        <taxon>Agaricales</taxon>
        <taxon>Marasmiineae</taxon>
        <taxon>Omphalotaceae</taxon>
        <taxon>Marasmiellus</taxon>
    </lineage>
</organism>